<name>A0AAD9JZZ6_9ANNE</name>
<dbReference type="InterPro" id="IPR023577">
    <property type="entry name" value="CYTH_domain"/>
</dbReference>
<dbReference type="Pfam" id="PF01928">
    <property type="entry name" value="CYTH"/>
    <property type="match status" value="1"/>
</dbReference>
<reference evidence="2" key="1">
    <citation type="journal article" date="2023" name="Mol. Biol. Evol.">
        <title>Third-Generation Sequencing Reveals the Adaptive Role of the Epigenome in Three Deep-Sea Polychaetes.</title>
        <authorList>
            <person name="Perez M."/>
            <person name="Aroh O."/>
            <person name="Sun Y."/>
            <person name="Lan Y."/>
            <person name="Juniper S.K."/>
            <person name="Young C.R."/>
            <person name="Angers B."/>
            <person name="Qian P.Y."/>
        </authorList>
    </citation>
    <scope>NUCLEOTIDE SEQUENCE</scope>
    <source>
        <strain evidence="2">P08H-3</strain>
    </source>
</reference>
<evidence type="ECO:0000313" key="3">
    <source>
        <dbReference type="Proteomes" id="UP001208570"/>
    </source>
</evidence>
<dbReference type="SMART" id="SM01118">
    <property type="entry name" value="CYTH"/>
    <property type="match status" value="1"/>
</dbReference>
<dbReference type="EMBL" id="JAODUP010000102">
    <property type="protein sequence ID" value="KAK2162194.1"/>
    <property type="molecule type" value="Genomic_DNA"/>
</dbReference>
<dbReference type="PANTHER" id="PTHR14586:SF1">
    <property type="entry name" value="THIAMINE-TRIPHOSPHATASE"/>
    <property type="match status" value="1"/>
</dbReference>
<evidence type="ECO:0000259" key="1">
    <source>
        <dbReference type="SMART" id="SM01118"/>
    </source>
</evidence>
<dbReference type="Gene3D" id="2.40.320.10">
    <property type="entry name" value="Hypothetical Protein Pfu-838710-001"/>
    <property type="match status" value="1"/>
</dbReference>
<dbReference type="AlphaFoldDB" id="A0AAD9JZZ6"/>
<proteinExistence type="predicted"/>
<evidence type="ECO:0000313" key="2">
    <source>
        <dbReference type="EMBL" id="KAK2162194.1"/>
    </source>
</evidence>
<keyword evidence="3" id="KW-1185">Reference proteome</keyword>
<accession>A0AAD9JZZ6</accession>
<organism evidence="2 3">
    <name type="scientific">Paralvinella palmiformis</name>
    <dbReference type="NCBI Taxonomy" id="53620"/>
    <lineage>
        <taxon>Eukaryota</taxon>
        <taxon>Metazoa</taxon>
        <taxon>Spiralia</taxon>
        <taxon>Lophotrochozoa</taxon>
        <taxon>Annelida</taxon>
        <taxon>Polychaeta</taxon>
        <taxon>Sedentaria</taxon>
        <taxon>Canalipalpata</taxon>
        <taxon>Terebellida</taxon>
        <taxon>Terebelliformia</taxon>
        <taxon>Alvinellidae</taxon>
        <taxon>Paralvinella</taxon>
    </lineage>
</organism>
<sequence>MDQKSNADDVEEGAIEIEMKFVFDQKCEERLLQIGAALVRRLSFYDVYYDNRSHDLILNNYWLRCRDDQWELKCPPRDGLGVQCCHTLQYAEYDRPSDILTQVRNVLKESHRLGESASGGSTKQVRLVETPQNALSADQIQKPGDHLQDPSDEILMRDSGDGELQTFLRKNDFKPFASFRTERTKYRVGDDIIVDLDVADFGYSIGEIEVMVESGQQRDGAVKKINDFAQKLGKTG</sequence>
<dbReference type="GO" id="GO:0000287">
    <property type="term" value="F:magnesium ion binding"/>
    <property type="evidence" value="ECO:0007669"/>
    <property type="project" value="TreeGrafter"/>
</dbReference>
<dbReference type="GO" id="GO:0042357">
    <property type="term" value="P:thiamine diphosphate metabolic process"/>
    <property type="evidence" value="ECO:0007669"/>
    <property type="project" value="TreeGrafter"/>
</dbReference>
<dbReference type="Proteomes" id="UP001208570">
    <property type="component" value="Unassembled WGS sequence"/>
</dbReference>
<dbReference type="InterPro" id="IPR039582">
    <property type="entry name" value="THTPA"/>
</dbReference>
<dbReference type="PANTHER" id="PTHR14586">
    <property type="entry name" value="THIAMINE-TRIPHOSPHATASE"/>
    <property type="match status" value="1"/>
</dbReference>
<gene>
    <name evidence="2" type="ORF">LSH36_102g07005</name>
</gene>
<protein>
    <recommendedName>
        <fullName evidence="1">CYTH domain-containing protein</fullName>
    </recommendedName>
</protein>
<dbReference type="InterPro" id="IPR033469">
    <property type="entry name" value="CYTH-like_dom_sf"/>
</dbReference>
<dbReference type="GO" id="GO:0050333">
    <property type="term" value="F:thiamine triphosphate phosphatase activity"/>
    <property type="evidence" value="ECO:0007669"/>
    <property type="project" value="InterPro"/>
</dbReference>
<comment type="caution">
    <text evidence="2">The sequence shown here is derived from an EMBL/GenBank/DDBJ whole genome shotgun (WGS) entry which is preliminary data.</text>
</comment>
<feature type="domain" description="CYTH" evidence="1">
    <location>
        <begin position="14"/>
        <end position="234"/>
    </location>
</feature>
<dbReference type="SUPFAM" id="SSF55154">
    <property type="entry name" value="CYTH-like phosphatases"/>
    <property type="match status" value="1"/>
</dbReference>